<feature type="chain" id="PRO_5045603147" evidence="2">
    <location>
        <begin position="20"/>
        <end position="187"/>
    </location>
</feature>
<proteinExistence type="inferred from homology"/>
<accession>A0ABS0T3R5</accession>
<dbReference type="Proteomes" id="UP000639859">
    <property type="component" value="Unassembled WGS sequence"/>
</dbReference>
<dbReference type="SUPFAM" id="SSF55961">
    <property type="entry name" value="Bet v1-like"/>
    <property type="match status" value="1"/>
</dbReference>
<gene>
    <name evidence="4" type="ORF">I4Q42_22275</name>
</gene>
<comment type="caution">
    <text evidence="4">The sequence shown here is derived from an EMBL/GenBank/DDBJ whole genome shotgun (WGS) entry which is preliminary data.</text>
</comment>
<dbReference type="Pfam" id="PF03364">
    <property type="entry name" value="Polyketide_cyc"/>
    <property type="match status" value="1"/>
</dbReference>
<evidence type="ECO:0000313" key="5">
    <source>
        <dbReference type="Proteomes" id="UP000639859"/>
    </source>
</evidence>
<feature type="signal peptide" evidence="2">
    <location>
        <begin position="1"/>
        <end position="19"/>
    </location>
</feature>
<evidence type="ECO:0000313" key="4">
    <source>
        <dbReference type="EMBL" id="MBI1686406.1"/>
    </source>
</evidence>
<sequence>MQGLALTLLWLAAASPGVAASSPDNSPQVAAEVRAGPDGRGEVRATIDIAAPPEHVWKVILDCSRARRMTPSVKRCIVLERSPDGRMETREHQIKRGLFSPLLRSISRLELDPVRRIAFRCIDGDIKDCEGRWLLTPLNQGAGTRVIYENRASAPFGLPSEFAAAAMRRDVPAALLALKRECLETRP</sequence>
<organism evidence="4 5">
    <name type="scientific">Caulobacter hibisci</name>
    <dbReference type="NCBI Taxonomy" id="2035993"/>
    <lineage>
        <taxon>Bacteria</taxon>
        <taxon>Pseudomonadati</taxon>
        <taxon>Pseudomonadota</taxon>
        <taxon>Alphaproteobacteria</taxon>
        <taxon>Caulobacterales</taxon>
        <taxon>Caulobacteraceae</taxon>
        <taxon>Caulobacter</taxon>
    </lineage>
</organism>
<dbReference type="InterPro" id="IPR023393">
    <property type="entry name" value="START-like_dom_sf"/>
</dbReference>
<feature type="domain" description="Coenzyme Q-binding protein COQ10 START" evidence="3">
    <location>
        <begin position="49"/>
        <end position="178"/>
    </location>
</feature>
<comment type="similarity">
    <text evidence="1">Belongs to the ribosome association toxin RatA family.</text>
</comment>
<reference evidence="4 5" key="1">
    <citation type="submission" date="2020-11" db="EMBL/GenBank/DDBJ databases">
        <title>genome sequence of strain KACC 18849.</title>
        <authorList>
            <person name="Gao J."/>
            <person name="Zhang X."/>
        </authorList>
    </citation>
    <scope>NUCLEOTIDE SEQUENCE [LARGE SCALE GENOMIC DNA]</scope>
    <source>
        <strain evidence="4 5">KACC 18849</strain>
    </source>
</reference>
<dbReference type="Gene3D" id="3.30.530.20">
    <property type="match status" value="1"/>
</dbReference>
<keyword evidence="2" id="KW-0732">Signal</keyword>
<keyword evidence="5" id="KW-1185">Reference proteome</keyword>
<evidence type="ECO:0000256" key="1">
    <source>
        <dbReference type="ARBA" id="ARBA00008918"/>
    </source>
</evidence>
<evidence type="ECO:0000259" key="3">
    <source>
        <dbReference type="Pfam" id="PF03364"/>
    </source>
</evidence>
<dbReference type="EMBL" id="JADWOX010000021">
    <property type="protein sequence ID" value="MBI1686406.1"/>
    <property type="molecule type" value="Genomic_DNA"/>
</dbReference>
<name>A0ABS0T3R5_9CAUL</name>
<dbReference type="InterPro" id="IPR005031">
    <property type="entry name" value="COQ10_START"/>
</dbReference>
<protein>
    <submittedName>
        <fullName evidence="4">SRPBCC family protein</fullName>
    </submittedName>
</protein>
<evidence type="ECO:0000256" key="2">
    <source>
        <dbReference type="SAM" id="SignalP"/>
    </source>
</evidence>